<dbReference type="AlphaFoldDB" id="A0A3E0VFW0"/>
<feature type="transmembrane region" description="Helical" evidence="1">
    <location>
        <begin position="145"/>
        <end position="167"/>
    </location>
</feature>
<feature type="transmembrane region" description="Helical" evidence="1">
    <location>
        <begin position="172"/>
        <end position="189"/>
    </location>
</feature>
<feature type="domain" description="Acyltransferase 3" evidence="2">
    <location>
        <begin position="18"/>
        <end position="337"/>
    </location>
</feature>
<feature type="transmembrane region" description="Helical" evidence="1">
    <location>
        <begin position="21"/>
        <end position="40"/>
    </location>
</feature>
<dbReference type="Pfam" id="PF01757">
    <property type="entry name" value="Acyl_transf_3"/>
    <property type="match status" value="1"/>
</dbReference>
<dbReference type="OrthoDB" id="9807745at2"/>
<organism evidence="3 4">
    <name type="scientific">Subtercola boreus</name>
    <dbReference type="NCBI Taxonomy" id="120213"/>
    <lineage>
        <taxon>Bacteria</taxon>
        <taxon>Bacillati</taxon>
        <taxon>Actinomycetota</taxon>
        <taxon>Actinomycetes</taxon>
        <taxon>Micrococcales</taxon>
        <taxon>Microbacteriaceae</taxon>
        <taxon>Subtercola</taxon>
    </lineage>
</organism>
<feature type="transmembrane region" description="Helical" evidence="1">
    <location>
        <begin position="253"/>
        <end position="274"/>
    </location>
</feature>
<comment type="caution">
    <text evidence="3">The sequence shown here is derived from an EMBL/GenBank/DDBJ whole genome shotgun (WGS) entry which is preliminary data.</text>
</comment>
<dbReference type="PANTHER" id="PTHR23028:SF53">
    <property type="entry name" value="ACYL_TRANSF_3 DOMAIN-CONTAINING PROTEIN"/>
    <property type="match status" value="1"/>
</dbReference>
<accession>A0A3E0VFW0</accession>
<dbReference type="PANTHER" id="PTHR23028">
    <property type="entry name" value="ACETYLTRANSFERASE"/>
    <property type="match status" value="1"/>
</dbReference>
<dbReference type="GO" id="GO:0000271">
    <property type="term" value="P:polysaccharide biosynthetic process"/>
    <property type="evidence" value="ECO:0007669"/>
    <property type="project" value="TreeGrafter"/>
</dbReference>
<evidence type="ECO:0000313" key="3">
    <source>
        <dbReference type="EMBL" id="RFA08549.1"/>
    </source>
</evidence>
<dbReference type="GO" id="GO:0016747">
    <property type="term" value="F:acyltransferase activity, transferring groups other than amino-acyl groups"/>
    <property type="evidence" value="ECO:0007669"/>
    <property type="project" value="InterPro"/>
</dbReference>
<dbReference type="InterPro" id="IPR002656">
    <property type="entry name" value="Acyl_transf_3_dom"/>
</dbReference>
<feature type="transmembrane region" description="Helical" evidence="1">
    <location>
        <begin position="321"/>
        <end position="341"/>
    </location>
</feature>
<dbReference type="InterPro" id="IPR050879">
    <property type="entry name" value="Acyltransferase_3"/>
</dbReference>
<feature type="transmembrane region" description="Helical" evidence="1">
    <location>
        <begin position="97"/>
        <end position="121"/>
    </location>
</feature>
<reference evidence="3 4" key="1">
    <citation type="submission" date="2017-04" db="EMBL/GenBank/DDBJ databases">
        <title>Comparative genome analysis of Subtercola boreus.</title>
        <authorList>
            <person name="Cho Y.-J."/>
            <person name="Cho A."/>
            <person name="Kim O.-S."/>
            <person name="Lee J.-I."/>
        </authorList>
    </citation>
    <scope>NUCLEOTIDE SEQUENCE [LARGE SCALE GENOMIC DNA]</scope>
    <source>
        <strain evidence="3 4">K300</strain>
    </source>
</reference>
<evidence type="ECO:0000259" key="2">
    <source>
        <dbReference type="Pfam" id="PF01757"/>
    </source>
</evidence>
<keyword evidence="1" id="KW-0812">Transmembrane</keyword>
<evidence type="ECO:0000313" key="4">
    <source>
        <dbReference type="Proteomes" id="UP000256486"/>
    </source>
</evidence>
<keyword evidence="1" id="KW-0472">Membrane</keyword>
<feature type="transmembrane region" description="Helical" evidence="1">
    <location>
        <begin position="60"/>
        <end position="76"/>
    </location>
</feature>
<protein>
    <recommendedName>
        <fullName evidence="2">Acyltransferase 3 domain-containing protein</fullName>
    </recommendedName>
</protein>
<evidence type="ECO:0000256" key="1">
    <source>
        <dbReference type="SAM" id="Phobius"/>
    </source>
</evidence>
<dbReference type="EMBL" id="NBWZ01000001">
    <property type="protein sequence ID" value="RFA08549.1"/>
    <property type="molecule type" value="Genomic_DNA"/>
</dbReference>
<keyword evidence="1" id="KW-1133">Transmembrane helix</keyword>
<keyword evidence="4" id="KW-1185">Reference proteome</keyword>
<feature type="transmembrane region" description="Helical" evidence="1">
    <location>
        <begin position="227"/>
        <end position="247"/>
    </location>
</feature>
<gene>
    <name evidence="3" type="ORF">B7R54_04390</name>
</gene>
<proteinExistence type="predicted"/>
<feature type="transmembrane region" description="Helical" evidence="1">
    <location>
        <begin position="195"/>
        <end position="215"/>
    </location>
</feature>
<name>A0A3E0VFW0_9MICO</name>
<dbReference type="Proteomes" id="UP000256486">
    <property type="component" value="Unassembled WGS sequence"/>
</dbReference>
<feature type="transmembrane region" description="Helical" evidence="1">
    <location>
        <begin position="294"/>
        <end position="315"/>
    </location>
</feature>
<dbReference type="GO" id="GO:0016020">
    <property type="term" value="C:membrane"/>
    <property type="evidence" value="ECO:0007669"/>
    <property type="project" value="TreeGrafter"/>
</dbReference>
<sequence length="368" mass="40634">MDSTEVAPLRTKTKLKYEGIQALRFIAAILVVVTHSTLYAQNRLDPSVDVWHFGEVGVDLFFIISGFVMMISTRSLEGTPDGWKHFGMRRLVRIVPMYWLATTVKLLTLVAVPGLVLHAALNPGNTVLSYLFLPSRNIDGSVEPLLGVGWTLVFEMAFYAIFTLALLLRVNVLRFCAIALSILAIASIWRPSGEWPVPTFYLNPIVLYFLVGMIIGKWTGDRKHRDALAWLLGVIGLWTLISVASSVVDGNSWQPAGLIRNVACTALVVAIVLLEPVTGRFVPRAAIHMGDASYSLYLFHPLLAPIIPAVLAVVGLRSVGVSIGLSVVTMIIAAALIYRFVERPLTAWLLRRLPSVRRKAIPAEHTYR</sequence>
<dbReference type="RefSeq" id="WP_116413955.1">
    <property type="nucleotide sequence ID" value="NZ_NBWZ01000001.1"/>
</dbReference>